<keyword evidence="1 6" id="KW-0813">Transport</keyword>
<dbReference type="PANTHER" id="PTHR38344:SF1">
    <property type="entry name" value="INORGANIC CARBON TRANSPORTER SUBUNIT DABA-RELATED"/>
    <property type="match status" value="1"/>
</dbReference>
<evidence type="ECO:0000256" key="2">
    <source>
        <dbReference type="ARBA" id="ARBA00022475"/>
    </source>
</evidence>
<dbReference type="Proteomes" id="UP000473278">
    <property type="component" value="Unassembled WGS sequence"/>
</dbReference>
<evidence type="ECO:0000256" key="6">
    <source>
        <dbReference type="HAMAP-Rule" id="MF_01871"/>
    </source>
</evidence>
<feature type="binding site" evidence="6">
    <location>
        <position position="497"/>
    </location>
    <ligand>
        <name>Zn(2+)</name>
        <dbReference type="ChEBI" id="CHEBI:29105"/>
    </ligand>
</feature>
<sequence>MKYQRIQSHIEELSEQLVKNWPLYSFVTSNPLSGLEELHFEDAVTQLRNYISIEGYPSTSVFRQALLEDEINHKLIENHLLQKGITLSVEESLERMKLLEEQNEKEKVLGDVDRHLIKWLTVFMDQGSTEWNMPNREAGFYKAWREIASYDTSLPNREMLNALPKDSYAAIQEILSANDPENQREILKHHLMALPGWTGYIAYREENEHDWQKVSPVTLTDYLAVRLALYALFGQDIKHDGDTKNNKQQNEEDILKGAWLKAMEQTYQEKLFQKVSAGNKNGQSDTEESPEAQMVFCIDTRSERIRRAVEQAGPYQTFGYAGFFGIAMDYKHPEKNITNKSCPPIVNSAYLATEVTDESRTGKMETFDYYNNLRKALLRFRFTLKNNIPASFGYVESAGFFYGLALLLKTLVPDLVHRFFERITNYTGKPEWFSEVTLTHNEHEGNNAEQHLSTAERAGIAKAAFEAMGWQHFAPIVVWAGHGSETANNPFGSSLDCGACAGNKGRHNARVMARICNDTDVRNLLAAEYDIQIPDETWFVAAEHNTTTNHIELYDQQVPARFRQQVDELKKNLATAQVYANKEQFDIPAADAELTAREAARRASDWAETRPEWGLAGNASFIIGPRKLTSNLNLEARSFLHSYNWEKDPSGDQLTAILQGPMVVTQWINNHYYFSSVDNDHFGGGSKVTQNVTGKYGVVQGNGGDLRCGLPQESLQVDDSRQQHIPLRLTVLIQAPKERVESIIQKHNDTLGRLVQNEWIYLAVMDPQEGNTITSLNKIQRQQEEVESESMAIY</sequence>
<accession>A0A6M1SQT1</accession>
<comment type="similarity">
    <text evidence="6">Belongs to the inorganic carbon transporter (TC 9.A.2) DabA family.</text>
</comment>
<comment type="cofactor">
    <cofactor evidence="6">
        <name>Zn(2+)</name>
        <dbReference type="ChEBI" id="CHEBI:29105"/>
    </cofactor>
</comment>
<keyword evidence="8" id="KW-1185">Reference proteome</keyword>
<reference evidence="7 8" key="1">
    <citation type="submission" date="2020-02" db="EMBL/GenBank/DDBJ databases">
        <title>Balneolaceae bacterium YR4-1, complete genome.</title>
        <authorList>
            <person name="Li Y."/>
            <person name="Wu S."/>
        </authorList>
    </citation>
    <scope>NUCLEOTIDE SEQUENCE [LARGE SCALE GENOMIC DNA]</scope>
    <source>
        <strain evidence="7 8">YR4-1</strain>
    </source>
</reference>
<dbReference type="AlphaFoldDB" id="A0A6M1SQT1"/>
<dbReference type="EMBL" id="JAALLT010000001">
    <property type="protein sequence ID" value="NGP75072.1"/>
    <property type="molecule type" value="Genomic_DNA"/>
</dbReference>
<feature type="binding site" evidence="6">
    <location>
        <position position="297"/>
    </location>
    <ligand>
        <name>Zn(2+)</name>
        <dbReference type="ChEBI" id="CHEBI:29105"/>
    </ligand>
</feature>
<dbReference type="Pfam" id="PF10070">
    <property type="entry name" value="DabA"/>
    <property type="match status" value="1"/>
</dbReference>
<comment type="subcellular location">
    <subcellularLocation>
        <location evidence="6">Cell membrane</location>
        <topology evidence="6">Peripheral membrane protein</topology>
    </subcellularLocation>
</comment>
<feature type="binding site" evidence="6">
    <location>
        <position position="482"/>
    </location>
    <ligand>
        <name>Zn(2+)</name>
        <dbReference type="ChEBI" id="CHEBI:29105"/>
    </ligand>
</feature>
<keyword evidence="3 6" id="KW-0479">Metal-binding</keyword>
<keyword evidence="4 6" id="KW-0862">Zinc</keyword>
<organism evidence="7 8">
    <name type="scientific">Halalkalibaculum roseum</name>
    <dbReference type="NCBI Taxonomy" id="2709311"/>
    <lineage>
        <taxon>Bacteria</taxon>
        <taxon>Pseudomonadati</taxon>
        <taxon>Balneolota</taxon>
        <taxon>Balneolia</taxon>
        <taxon>Balneolales</taxon>
        <taxon>Balneolaceae</taxon>
        <taxon>Halalkalibaculum</taxon>
    </lineage>
</organism>
<gene>
    <name evidence="6" type="primary">dabA</name>
    <name evidence="7" type="ORF">G3570_00390</name>
</gene>
<comment type="subunit">
    <text evidence="6">Forms a complex with DabB.</text>
</comment>
<proteinExistence type="inferred from homology"/>
<feature type="binding site" evidence="6">
    <location>
        <position position="299"/>
    </location>
    <ligand>
        <name>Zn(2+)</name>
        <dbReference type="ChEBI" id="CHEBI:29105"/>
    </ligand>
</feature>
<evidence type="ECO:0000256" key="5">
    <source>
        <dbReference type="ARBA" id="ARBA00023136"/>
    </source>
</evidence>
<dbReference type="RefSeq" id="WP_165138060.1">
    <property type="nucleotide sequence ID" value="NZ_JAALLT010000001.1"/>
</dbReference>
<dbReference type="HAMAP" id="MF_01871">
    <property type="entry name" value="DabA"/>
    <property type="match status" value="1"/>
</dbReference>
<evidence type="ECO:0000256" key="1">
    <source>
        <dbReference type="ARBA" id="ARBA00022448"/>
    </source>
</evidence>
<dbReference type="GO" id="GO:0008270">
    <property type="term" value="F:zinc ion binding"/>
    <property type="evidence" value="ECO:0007669"/>
    <property type="project" value="UniProtKB-UniRule"/>
</dbReference>
<dbReference type="InterPro" id="IPR018752">
    <property type="entry name" value="DabA"/>
</dbReference>
<dbReference type="PANTHER" id="PTHR38344">
    <property type="entry name" value="UPF0753 PROTEIN AQ_863"/>
    <property type="match status" value="1"/>
</dbReference>
<keyword evidence="2 6" id="KW-1003">Cell membrane</keyword>
<name>A0A6M1SQT1_9BACT</name>
<evidence type="ECO:0000313" key="8">
    <source>
        <dbReference type="Proteomes" id="UP000473278"/>
    </source>
</evidence>
<comment type="caution">
    <text evidence="7">The sequence shown here is derived from an EMBL/GenBank/DDBJ whole genome shotgun (WGS) entry which is preliminary data.</text>
</comment>
<keyword evidence="5 6" id="KW-0472">Membrane</keyword>
<dbReference type="GO" id="GO:0005886">
    <property type="term" value="C:plasma membrane"/>
    <property type="evidence" value="ECO:0007669"/>
    <property type="project" value="UniProtKB-SubCell"/>
</dbReference>
<comment type="function">
    <text evidence="6">Part of an energy-coupled inorganic carbon pump.</text>
</comment>
<evidence type="ECO:0000313" key="7">
    <source>
        <dbReference type="EMBL" id="NGP75072.1"/>
    </source>
</evidence>
<evidence type="ECO:0000256" key="3">
    <source>
        <dbReference type="ARBA" id="ARBA00022723"/>
    </source>
</evidence>
<protein>
    <recommendedName>
        <fullName evidence="6">Probable inorganic carbon transporter subunit DabA</fullName>
    </recommendedName>
</protein>
<evidence type="ECO:0000256" key="4">
    <source>
        <dbReference type="ARBA" id="ARBA00022833"/>
    </source>
</evidence>